<accession>A0ABR6WBV0</accession>
<feature type="signal peptide" evidence="1">
    <location>
        <begin position="1"/>
        <end position="19"/>
    </location>
</feature>
<dbReference type="Proteomes" id="UP000700732">
    <property type="component" value="Unassembled WGS sequence"/>
</dbReference>
<gene>
    <name evidence="2" type="ORF">FH603_4539</name>
</gene>
<reference evidence="2 3" key="1">
    <citation type="submission" date="2019-06" db="EMBL/GenBank/DDBJ databases">
        <title>Spirosoma utsteinense sp. nov. isolated from Antarctic ice-free soils.</title>
        <authorList>
            <person name="Tahon G."/>
        </authorList>
    </citation>
    <scope>NUCLEOTIDE SEQUENCE [LARGE SCALE GENOMIC DNA]</scope>
    <source>
        <strain evidence="2 3">LMG 31447</strain>
    </source>
</reference>
<protein>
    <recommendedName>
        <fullName evidence="4">PLAT domain-containing protein</fullName>
    </recommendedName>
</protein>
<dbReference type="RefSeq" id="WP_186740009.1">
    <property type="nucleotide sequence ID" value="NZ_VFIA01000035.1"/>
</dbReference>
<evidence type="ECO:0000256" key="1">
    <source>
        <dbReference type="SAM" id="SignalP"/>
    </source>
</evidence>
<dbReference type="EMBL" id="VFIA01000035">
    <property type="protein sequence ID" value="MBC3794012.1"/>
    <property type="molecule type" value="Genomic_DNA"/>
</dbReference>
<comment type="caution">
    <text evidence="2">The sequence shown here is derived from an EMBL/GenBank/DDBJ whole genome shotgun (WGS) entry which is preliminary data.</text>
</comment>
<evidence type="ECO:0000313" key="2">
    <source>
        <dbReference type="EMBL" id="MBC3794012.1"/>
    </source>
</evidence>
<organism evidence="2 3">
    <name type="scientific">Spirosoma utsteinense</name>
    <dbReference type="NCBI Taxonomy" id="2585773"/>
    <lineage>
        <taxon>Bacteria</taxon>
        <taxon>Pseudomonadati</taxon>
        <taxon>Bacteroidota</taxon>
        <taxon>Cytophagia</taxon>
        <taxon>Cytophagales</taxon>
        <taxon>Cytophagaceae</taxon>
        <taxon>Spirosoma</taxon>
    </lineage>
</organism>
<evidence type="ECO:0008006" key="4">
    <source>
        <dbReference type="Google" id="ProtNLM"/>
    </source>
</evidence>
<feature type="chain" id="PRO_5045950401" description="PLAT domain-containing protein" evidence="1">
    <location>
        <begin position="20"/>
        <end position="148"/>
    </location>
</feature>
<keyword evidence="3" id="KW-1185">Reference proteome</keyword>
<name>A0ABR6WBV0_9BACT</name>
<keyword evidence="1" id="KW-0732">Signal</keyword>
<proteinExistence type="predicted"/>
<sequence length="148" mass="16114">MKKVLSILALFLIALSGFAQPAKYSFEEVSYSPGEQEKYVTVYSSDIVDVNGTPKYTLKVIIDVKNNKLKEHSGLYLEETGKTGSKCMSTVKHISHLYLGSPNTGGVEAYAHSSFGTNVVVYFLAGATTSDTFKFLIYAPSGPTNIKL</sequence>
<evidence type="ECO:0000313" key="3">
    <source>
        <dbReference type="Proteomes" id="UP000700732"/>
    </source>
</evidence>